<dbReference type="AlphaFoldDB" id="A0A7W6R977"/>
<dbReference type="Proteomes" id="UP000540909">
    <property type="component" value="Unassembled WGS sequence"/>
</dbReference>
<evidence type="ECO:0000313" key="3">
    <source>
        <dbReference type="Proteomes" id="UP000540909"/>
    </source>
</evidence>
<evidence type="ECO:0000256" key="1">
    <source>
        <dbReference type="SAM" id="SignalP"/>
    </source>
</evidence>
<protein>
    <recommendedName>
        <fullName evidence="4">Rap1a immunity protein domain-containing protein</fullName>
    </recommendedName>
</protein>
<name>A0A7W6R977_9HYPH</name>
<proteinExistence type="predicted"/>
<organism evidence="2 3">
    <name type="scientific">Rhizobium esperanzae</name>
    <dbReference type="NCBI Taxonomy" id="1967781"/>
    <lineage>
        <taxon>Bacteria</taxon>
        <taxon>Pseudomonadati</taxon>
        <taxon>Pseudomonadota</taxon>
        <taxon>Alphaproteobacteria</taxon>
        <taxon>Hyphomicrobiales</taxon>
        <taxon>Rhizobiaceae</taxon>
        <taxon>Rhizobium/Agrobacterium group</taxon>
        <taxon>Rhizobium</taxon>
    </lineage>
</organism>
<evidence type="ECO:0000313" key="2">
    <source>
        <dbReference type="EMBL" id="MBB4239034.1"/>
    </source>
</evidence>
<gene>
    <name evidence="2" type="ORF">GGD57_005651</name>
</gene>
<feature type="chain" id="PRO_5031053933" description="Rap1a immunity protein domain-containing protein" evidence="1">
    <location>
        <begin position="21"/>
        <end position="119"/>
    </location>
</feature>
<evidence type="ECO:0008006" key="4">
    <source>
        <dbReference type="Google" id="ProtNLM"/>
    </source>
</evidence>
<keyword evidence="1" id="KW-0732">Signal</keyword>
<dbReference type="EMBL" id="JACIFY010000030">
    <property type="protein sequence ID" value="MBB4239034.1"/>
    <property type="molecule type" value="Genomic_DNA"/>
</dbReference>
<reference evidence="2 3" key="1">
    <citation type="submission" date="2020-08" db="EMBL/GenBank/DDBJ databases">
        <title>Genomic Encyclopedia of Type Strains, Phase IV (KMG-V): Genome sequencing to study the core and pangenomes of soil and plant-associated prokaryotes.</title>
        <authorList>
            <person name="Whitman W."/>
        </authorList>
    </citation>
    <scope>NUCLEOTIDE SEQUENCE [LARGE SCALE GENOMIC DNA]</scope>
    <source>
        <strain evidence="2 3">SEMIA 4089</strain>
    </source>
</reference>
<accession>A0A7W6R977</accession>
<sequence length="119" mass="12897">MKQLIGAAAGWLIGYSAAFAQEPPLLPKLTKQQFLSYAAGAAVASMYCGKLELNADFVAGYEAGTGIYPPLDPYFRSEMARLEKDAQTDVKSYCSLAKLMFYKGNKPKPLAAPLLIDKP</sequence>
<comment type="caution">
    <text evidence="2">The sequence shown here is derived from an EMBL/GenBank/DDBJ whole genome shotgun (WGS) entry which is preliminary data.</text>
</comment>
<dbReference type="RefSeq" id="WP_184473367.1">
    <property type="nucleotide sequence ID" value="NZ_JACIFY010000030.1"/>
</dbReference>
<feature type="signal peptide" evidence="1">
    <location>
        <begin position="1"/>
        <end position="20"/>
    </location>
</feature>